<keyword evidence="3" id="KW-1185">Reference proteome</keyword>
<sequence length="199" mass="21269">MQITIRPPSSHTLKGSPANASDGASVPAPTYDWISGTWHVSYSSLPLWKGKQNVRISYKALAGSDLTSVKMPDLDDFVEYQKQGATKTSTVSGISRPVQVGGLPEGLAYAWRGKGLLMIASSNWEILAHGTDTAAAEPNDFVVTYFGKTLFTPAGLDIYTRTTSSLSDVTLNAIKAALEGQSEQGLGTLAKSMFEIPRV</sequence>
<dbReference type="EMBL" id="MU004231">
    <property type="protein sequence ID" value="KAF2673005.1"/>
    <property type="molecule type" value="Genomic_DNA"/>
</dbReference>
<protein>
    <submittedName>
        <fullName evidence="2">Uncharacterized protein</fullName>
    </submittedName>
</protein>
<evidence type="ECO:0000256" key="1">
    <source>
        <dbReference type="SAM" id="MobiDB-lite"/>
    </source>
</evidence>
<gene>
    <name evidence="2" type="ORF">BT63DRAFT_143557</name>
</gene>
<dbReference type="OrthoDB" id="9975758at2759"/>
<reference evidence="2" key="1">
    <citation type="journal article" date="2020" name="Stud. Mycol.">
        <title>101 Dothideomycetes genomes: a test case for predicting lifestyles and emergence of pathogens.</title>
        <authorList>
            <person name="Haridas S."/>
            <person name="Albert R."/>
            <person name="Binder M."/>
            <person name="Bloem J."/>
            <person name="Labutti K."/>
            <person name="Salamov A."/>
            <person name="Andreopoulos B."/>
            <person name="Baker S."/>
            <person name="Barry K."/>
            <person name="Bills G."/>
            <person name="Bluhm B."/>
            <person name="Cannon C."/>
            <person name="Castanera R."/>
            <person name="Culley D."/>
            <person name="Daum C."/>
            <person name="Ezra D."/>
            <person name="Gonzalez J."/>
            <person name="Henrissat B."/>
            <person name="Kuo A."/>
            <person name="Liang C."/>
            <person name="Lipzen A."/>
            <person name="Lutzoni F."/>
            <person name="Magnuson J."/>
            <person name="Mondo S."/>
            <person name="Nolan M."/>
            <person name="Ohm R."/>
            <person name="Pangilinan J."/>
            <person name="Park H.-J."/>
            <person name="Ramirez L."/>
            <person name="Alfaro M."/>
            <person name="Sun H."/>
            <person name="Tritt A."/>
            <person name="Yoshinaga Y."/>
            <person name="Zwiers L.-H."/>
            <person name="Turgeon B."/>
            <person name="Goodwin S."/>
            <person name="Spatafora J."/>
            <person name="Crous P."/>
            <person name="Grigoriev I."/>
        </authorList>
    </citation>
    <scope>NUCLEOTIDE SEQUENCE</scope>
    <source>
        <strain evidence="2">CBS 115976</strain>
    </source>
</reference>
<name>A0A6A6UL48_9PEZI</name>
<organism evidence="2 3">
    <name type="scientific">Microthyrium microscopicum</name>
    <dbReference type="NCBI Taxonomy" id="703497"/>
    <lineage>
        <taxon>Eukaryota</taxon>
        <taxon>Fungi</taxon>
        <taxon>Dikarya</taxon>
        <taxon>Ascomycota</taxon>
        <taxon>Pezizomycotina</taxon>
        <taxon>Dothideomycetes</taxon>
        <taxon>Dothideomycetes incertae sedis</taxon>
        <taxon>Microthyriales</taxon>
        <taxon>Microthyriaceae</taxon>
        <taxon>Microthyrium</taxon>
    </lineage>
</organism>
<evidence type="ECO:0000313" key="3">
    <source>
        <dbReference type="Proteomes" id="UP000799302"/>
    </source>
</evidence>
<feature type="compositionally biased region" description="Polar residues" evidence="1">
    <location>
        <begin position="1"/>
        <end position="13"/>
    </location>
</feature>
<dbReference type="Proteomes" id="UP000799302">
    <property type="component" value="Unassembled WGS sequence"/>
</dbReference>
<accession>A0A6A6UL48</accession>
<dbReference type="AlphaFoldDB" id="A0A6A6UL48"/>
<feature type="region of interest" description="Disordered" evidence="1">
    <location>
        <begin position="1"/>
        <end position="25"/>
    </location>
</feature>
<evidence type="ECO:0000313" key="2">
    <source>
        <dbReference type="EMBL" id="KAF2673005.1"/>
    </source>
</evidence>
<proteinExistence type="predicted"/>